<reference evidence="2" key="1">
    <citation type="submission" date="2020-12" db="EMBL/GenBank/DDBJ databases">
        <title>The genome sequence of Inhella sp. 4Y17.</title>
        <authorList>
            <person name="Liu Y."/>
        </authorList>
    </citation>
    <scope>NUCLEOTIDE SEQUENCE</scope>
    <source>
        <strain evidence="2">4Y10</strain>
    </source>
</reference>
<keyword evidence="3" id="KW-1185">Reference proteome</keyword>
<evidence type="ECO:0000313" key="3">
    <source>
        <dbReference type="Proteomes" id="UP000620139"/>
    </source>
</evidence>
<dbReference type="GO" id="GO:0003824">
    <property type="term" value="F:catalytic activity"/>
    <property type="evidence" value="ECO:0007669"/>
    <property type="project" value="InterPro"/>
</dbReference>
<dbReference type="PANTHER" id="PTHR30212:SF2">
    <property type="entry name" value="PROTEIN YIIM"/>
    <property type="match status" value="1"/>
</dbReference>
<dbReference type="RefSeq" id="WP_198099735.1">
    <property type="nucleotide sequence ID" value="NZ_JAEDAL010000001.1"/>
</dbReference>
<dbReference type="Gene3D" id="2.40.33.20">
    <property type="entry name" value="PK beta-barrel domain-like"/>
    <property type="match status" value="1"/>
</dbReference>
<name>A0A931IW81_9BURK</name>
<dbReference type="EMBL" id="JAEDAL010000001">
    <property type="protein sequence ID" value="MBH9552164.1"/>
    <property type="molecule type" value="Genomic_DNA"/>
</dbReference>
<comment type="caution">
    <text evidence="2">The sequence shown here is derived from an EMBL/GenBank/DDBJ whole genome shotgun (WGS) entry which is preliminary data.</text>
</comment>
<dbReference type="InterPro" id="IPR005302">
    <property type="entry name" value="MoCF_Sase_C"/>
</dbReference>
<protein>
    <submittedName>
        <fullName evidence="2">MOSC domain-containing protein</fullName>
    </submittedName>
</protein>
<sequence length="190" mass="20559">MKLISLNTAPIQPLRLLDGTEVASAYQKQGQLGPRPVSFEGIEGDAQADRSVHGGPQQALYAYPSEHYAVWQTLRAQARAADWGAPLPWGSLGENLTLAGLLESQVWIGDVLQFPDCELIVTRPRQPCVKLNAALGFPQAARLMQQSGYSGFYVAVRQPGTLAQGQPFQLVPGPRELALSEWEAAQRPGG</sequence>
<dbReference type="GO" id="GO:0030151">
    <property type="term" value="F:molybdenum ion binding"/>
    <property type="evidence" value="ECO:0007669"/>
    <property type="project" value="InterPro"/>
</dbReference>
<organism evidence="2 3">
    <name type="scientific">Inhella gelatinilytica</name>
    <dbReference type="NCBI Taxonomy" id="2795030"/>
    <lineage>
        <taxon>Bacteria</taxon>
        <taxon>Pseudomonadati</taxon>
        <taxon>Pseudomonadota</taxon>
        <taxon>Betaproteobacteria</taxon>
        <taxon>Burkholderiales</taxon>
        <taxon>Sphaerotilaceae</taxon>
        <taxon>Inhella</taxon>
    </lineage>
</organism>
<proteinExistence type="predicted"/>
<dbReference type="AlphaFoldDB" id="A0A931IW81"/>
<evidence type="ECO:0000313" key="2">
    <source>
        <dbReference type="EMBL" id="MBH9552164.1"/>
    </source>
</evidence>
<feature type="domain" description="MOSC" evidence="1">
    <location>
        <begin position="29"/>
        <end position="171"/>
    </location>
</feature>
<dbReference type="PANTHER" id="PTHR30212">
    <property type="entry name" value="PROTEIN YIIM"/>
    <property type="match status" value="1"/>
</dbReference>
<dbReference type="Proteomes" id="UP000620139">
    <property type="component" value="Unassembled WGS sequence"/>
</dbReference>
<dbReference type="Pfam" id="PF03473">
    <property type="entry name" value="MOSC"/>
    <property type="match status" value="1"/>
</dbReference>
<gene>
    <name evidence="2" type="ORF">I7X43_04795</name>
</gene>
<dbReference type="InterPro" id="IPR052353">
    <property type="entry name" value="Benzoxazolinone_Detox_Enz"/>
</dbReference>
<accession>A0A931IW81</accession>
<dbReference type="SUPFAM" id="SSF50800">
    <property type="entry name" value="PK beta-barrel domain-like"/>
    <property type="match status" value="1"/>
</dbReference>
<dbReference type="GO" id="GO:0030170">
    <property type="term" value="F:pyridoxal phosphate binding"/>
    <property type="evidence" value="ECO:0007669"/>
    <property type="project" value="InterPro"/>
</dbReference>
<dbReference type="PROSITE" id="PS51340">
    <property type="entry name" value="MOSC"/>
    <property type="match status" value="1"/>
</dbReference>
<dbReference type="InterPro" id="IPR011037">
    <property type="entry name" value="Pyrv_Knase-like_insert_dom_sf"/>
</dbReference>
<evidence type="ECO:0000259" key="1">
    <source>
        <dbReference type="PROSITE" id="PS51340"/>
    </source>
</evidence>